<feature type="compositionally biased region" description="Basic and acidic residues" evidence="1">
    <location>
        <begin position="111"/>
        <end position="124"/>
    </location>
</feature>
<name>A0AAD7J1F9_9AGAR</name>
<feature type="region of interest" description="Disordered" evidence="1">
    <location>
        <begin position="166"/>
        <end position="207"/>
    </location>
</feature>
<dbReference type="AlphaFoldDB" id="A0AAD7J1F9"/>
<evidence type="ECO:0000256" key="1">
    <source>
        <dbReference type="SAM" id="MobiDB-lite"/>
    </source>
</evidence>
<feature type="region of interest" description="Disordered" evidence="1">
    <location>
        <begin position="356"/>
        <end position="409"/>
    </location>
</feature>
<organism evidence="2 3">
    <name type="scientific">Mycena maculata</name>
    <dbReference type="NCBI Taxonomy" id="230809"/>
    <lineage>
        <taxon>Eukaryota</taxon>
        <taxon>Fungi</taxon>
        <taxon>Dikarya</taxon>
        <taxon>Basidiomycota</taxon>
        <taxon>Agaricomycotina</taxon>
        <taxon>Agaricomycetes</taxon>
        <taxon>Agaricomycetidae</taxon>
        <taxon>Agaricales</taxon>
        <taxon>Marasmiineae</taxon>
        <taxon>Mycenaceae</taxon>
        <taxon>Mycena</taxon>
    </lineage>
</organism>
<evidence type="ECO:0000313" key="2">
    <source>
        <dbReference type="EMBL" id="KAJ7755023.1"/>
    </source>
</evidence>
<feature type="region of interest" description="Disordered" evidence="1">
    <location>
        <begin position="229"/>
        <end position="256"/>
    </location>
</feature>
<protein>
    <submittedName>
        <fullName evidence="2">Uncharacterized protein</fullName>
    </submittedName>
</protein>
<feature type="compositionally biased region" description="Basic residues" evidence="1">
    <location>
        <begin position="97"/>
        <end position="110"/>
    </location>
</feature>
<feature type="compositionally biased region" description="Low complexity" evidence="1">
    <location>
        <begin position="368"/>
        <end position="385"/>
    </location>
</feature>
<dbReference type="Proteomes" id="UP001215280">
    <property type="component" value="Unassembled WGS sequence"/>
</dbReference>
<dbReference type="EMBL" id="JARJLG010000065">
    <property type="protein sequence ID" value="KAJ7755023.1"/>
    <property type="molecule type" value="Genomic_DNA"/>
</dbReference>
<proteinExistence type="predicted"/>
<accession>A0AAD7J1F9</accession>
<comment type="caution">
    <text evidence="2">The sequence shown here is derived from an EMBL/GenBank/DDBJ whole genome shotgun (WGS) entry which is preliminary data.</text>
</comment>
<feature type="region of interest" description="Disordered" evidence="1">
    <location>
        <begin position="1"/>
        <end position="129"/>
    </location>
</feature>
<gene>
    <name evidence="2" type="ORF">DFH07DRAFT_822607</name>
</gene>
<keyword evidence="3" id="KW-1185">Reference proteome</keyword>
<evidence type="ECO:0000313" key="3">
    <source>
        <dbReference type="Proteomes" id="UP001215280"/>
    </source>
</evidence>
<reference evidence="2" key="1">
    <citation type="submission" date="2023-03" db="EMBL/GenBank/DDBJ databases">
        <title>Massive genome expansion in bonnet fungi (Mycena s.s.) driven by repeated elements and novel gene families across ecological guilds.</title>
        <authorList>
            <consortium name="Lawrence Berkeley National Laboratory"/>
            <person name="Harder C.B."/>
            <person name="Miyauchi S."/>
            <person name="Viragh M."/>
            <person name="Kuo A."/>
            <person name="Thoen E."/>
            <person name="Andreopoulos B."/>
            <person name="Lu D."/>
            <person name="Skrede I."/>
            <person name="Drula E."/>
            <person name="Henrissat B."/>
            <person name="Morin E."/>
            <person name="Kohler A."/>
            <person name="Barry K."/>
            <person name="LaButti K."/>
            <person name="Morin E."/>
            <person name="Salamov A."/>
            <person name="Lipzen A."/>
            <person name="Mereny Z."/>
            <person name="Hegedus B."/>
            <person name="Baldrian P."/>
            <person name="Stursova M."/>
            <person name="Weitz H."/>
            <person name="Taylor A."/>
            <person name="Grigoriev I.V."/>
            <person name="Nagy L.G."/>
            <person name="Martin F."/>
            <person name="Kauserud H."/>
        </authorList>
    </citation>
    <scope>NUCLEOTIDE SEQUENCE</scope>
    <source>
        <strain evidence="2">CBHHK188m</strain>
    </source>
</reference>
<feature type="compositionally biased region" description="Acidic residues" evidence="1">
    <location>
        <begin position="60"/>
        <end position="75"/>
    </location>
</feature>
<feature type="compositionally biased region" description="Low complexity" evidence="1">
    <location>
        <begin position="76"/>
        <end position="94"/>
    </location>
</feature>
<sequence>MESLKPEQDVDMDDATPQISTLHQEDSPPPPPRRTVKLLVKDTRAPGQTSSSRKRAHSDDELDEDEEDELIDDVDVVPPIVVPPVASSSSAADSSAKRKAPSKRKPRKSEKKIAEEDRKAKEKIMQAGAPSLAPTMTWFEVQASKAHQHVGQMGTLDVGSVPLNIVSLDPGPSKPPPKKKAARKPPTVPRIRAKPGPKPKATLLPVPLPEDTDVISEAGYSVTAASSPVTAHFEGNTPEPETSPPFSNGPLGDEPPINLQDVALPQYPLPIKPFSVQPPQKINTGFAPVLPLDRSGAKVRHWRPVNREIRGIAGGRWFVRSWMGSKESALAIAIASGEKSSSVALPKLPAMSISAPVPTKAKRATKNSSLTASAAPSRSSSAVPSKMRTIMLAPPSDGGDSDMVAAPGS</sequence>